<keyword evidence="8" id="KW-0456">Lyase</keyword>
<reference evidence="10 11" key="1">
    <citation type="submission" date="2020-05" db="EMBL/GenBank/DDBJ databases">
        <title>Genome Sequencing of Type Strains.</title>
        <authorList>
            <person name="Lemaire J.F."/>
            <person name="Inderbitzin P."/>
            <person name="Gregorio O.A."/>
            <person name="Collins S.B."/>
            <person name="Wespe N."/>
            <person name="Knight-Connoni V."/>
        </authorList>
    </citation>
    <scope>NUCLEOTIDE SEQUENCE [LARGE SCALE GENOMIC DNA]</scope>
    <source>
        <strain evidence="10 11">DSM 20512</strain>
    </source>
</reference>
<dbReference type="UniPathway" id="UPA00109">
    <property type="reaction ID" value="UER00187"/>
</dbReference>
<dbReference type="GO" id="GO:0006096">
    <property type="term" value="P:glycolytic process"/>
    <property type="evidence" value="ECO:0007669"/>
    <property type="project" value="UniProtKB-UniPathway"/>
</dbReference>
<dbReference type="PRINTS" id="PR00148">
    <property type="entry name" value="ENOLASE"/>
</dbReference>
<dbReference type="InterPro" id="IPR029017">
    <property type="entry name" value="Enolase-like_N"/>
</dbReference>
<evidence type="ECO:0000256" key="2">
    <source>
        <dbReference type="ARBA" id="ARBA00009604"/>
    </source>
</evidence>
<evidence type="ECO:0000256" key="7">
    <source>
        <dbReference type="ARBA" id="ARBA00023152"/>
    </source>
</evidence>
<comment type="caution">
    <text evidence="10">The sequence shown here is derived from an EMBL/GenBank/DDBJ whole genome shotgun (WGS) entry which is preliminary data.</text>
</comment>
<dbReference type="Proteomes" id="UP000539146">
    <property type="component" value="Unassembled WGS sequence"/>
</dbReference>
<dbReference type="Pfam" id="PF03952">
    <property type="entry name" value="Enolase_N"/>
    <property type="match status" value="1"/>
</dbReference>
<dbReference type="InterPro" id="IPR020811">
    <property type="entry name" value="Enolase_N"/>
</dbReference>
<sequence>TTSTGHAPAAASTCPHEAAELPPGASAFRGRLAPHALHLFDTATSGLLTGRSSSAIRPIDAALAELDGTTGYRRLGGNSVVATSIAASRTLAHAADLPLWQWIAEITGSTPRMPVPHFNVLNGGAHAANKLDFQEF</sequence>
<dbReference type="GO" id="GO:0004634">
    <property type="term" value="F:phosphopyruvate hydratase activity"/>
    <property type="evidence" value="ECO:0007669"/>
    <property type="project" value="UniProtKB-EC"/>
</dbReference>
<gene>
    <name evidence="10" type="ORF">HP467_00025</name>
</gene>
<evidence type="ECO:0000256" key="1">
    <source>
        <dbReference type="ARBA" id="ARBA00005031"/>
    </source>
</evidence>
<dbReference type="EMBL" id="JABMCG010000006">
    <property type="protein sequence ID" value="NUU26507.1"/>
    <property type="molecule type" value="Genomic_DNA"/>
</dbReference>
<dbReference type="GO" id="GO:0000287">
    <property type="term" value="F:magnesium ion binding"/>
    <property type="evidence" value="ECO:0007669"/>
    <property type="project" value="InterPro"/>
</dbReference>
<evidence type="ECO:0000259" key="9">
    <source>
        <dbReference type="SMART" id="SM01193"/>
    </source>
</evidence>
<comment type="pathway">
    <text evidence="1">Carbohydrate degradation; glycolysis; pyruvate from D-glyceraldehyde 3-phosphate: step 4/5.</text>
</comment>
<dbReference type="AlphaFoldDB" id="A0A850DM84"/>
<dbReference type="InterPro" id="IPR036849">
    <property type="entry name" value="Enolase-like_C_sf"/>
</dbReference>
<evidence type="ECO:0000313" key="10">
    <source>
        <dbReference type="EMBL" id="NUU26507.1"/>
    </source>
</evidence>
<dbReference type="Pfam" id="PF00113">
    <property type="entry name" value="Enolase_C"/>
    <property type="match status" value="1"/>
</dbReference>
<evidence type="ECO:0000256" key="8">
    <source>
        <dbReference type="ARBA" id="ARBA00023239"/>
    </source>
</evidence>
<keyword evidence="7" id="KW-0324">Glycolysis</keyword>
<feature type="non-terminal residue" evidence="10">
    <location>
        <position position="1"/>
    </location>
</feature>
<comment type="similarity">
    <text evidence="2">Belongs to the enolase family.</text>
</comment>
<dbReference type="SMART" id="SM01193">
    <property type="entry name" value="Enolase_N"/>
    <property type="match status" value="1"/>
</dbReference>
<name>A0A850DM84_9MICO</name>
<evidence type="ECO:0000256" key="4">
    <source>
        <dbReference type="ARBA" id="ARBA00017068"/>
    </source>
</evidence>
<dbReference type="GO" id="GO:0000015">
    <property type="term" value="C:phosphopyruvate hydratase complex"/>
    <property type="evidence" value="ECO:0007669"/>
    <property type="project" value="InterPro"/>
</dbReference>
<keyword evidence="10" id="KW-0670">Pyruvate</keyword>
<dbReference type="Gene3D" id="3.20.20.120">
    <property type="entry name" value="Enolase-like C-terminal domain"/>
    <property type="match status" value="1"/>
</dbReference>
<organism evidence="10 11">
    <name type="scientific">Curtobacterium citreum</name>
    <dbReference type="NCBI Taxonomy" id="2036"/>
    <lineage>
        <taxon>Bacteria</taxon>
        <taxon>Bacillati</taxon>
        <taxon>Actinomycetota</taxon>
        <taxon>Actinomycetes</taxon>
        <taxon>Micrococcales</taxon>
        <taxon>Microbacteriaceae</taxon>
        <taxon>Curtobacterium</taxon>
    </lineage>
</organism>
<dbReference type="PANTHER" id="PTHR11902:SF1">
    <property type="entry name" value="ENOLASE"/>
    <property type="match status" value="1"/>
</dbReference>
<keyword evidence="6" id="KW-0460">Magnesium</keyword>
<proteinExistence type="inferred from homology"/>
<evidence type="ECO:0000256" key="5">
    <source>
        <dbReference type="ARBA" id="ARBA00022525"/>
    </source>
</evidence>
<protein>
    <recommendedName>
        <fullName evidence="4">Enolase</fullName>
        <ecNumber evidence="3">4.2.1.11</ecNumber>
    </recommendedName>
</protein>
<dbReference type="Gene3D" id="3.30.390.10">
    <property type="entry name" value="Enolase-like, N-terminal domain"/>
    <property type="match status" value="1"/>
</dbReference>
<dbReference type="EC" id="4.2.1.11" evidence="3"/>
<dbReference type="InterPro" id="IPR020810">
    <property type="entry name" value="Enolase_C"/>
</dbReference>
<evidence type="ECO:0000256" key="3">
    <source>
        <dbReference type="ARBA" id="ARBA00012058"/>
    </source>
</evidence>
<dbReference type="SUPFAM" id="SSF54826">
    <property type="entry name" value="Enolase N-terminal domain-like"/>
    <property type="match status" value="1"/>
</dbReference>
<feature type="domain" description="Enolase N-terminal" evidence="9">
    <location>
        <begin position="1"/>
        <end position="103"/>
    </location>
</feature>
<evidence type="ECO:0000256" key="6">
    <source>
        <dbReference type="ARBA" id="ARBA00022842"/>
    </source>
</evidence>
<keyword evidence="5" id="KW-0964">Secreted</keyword>
<dbReference type="InterPro" id="IPR000941">
    <property type="entry name" value="Enolase"/>
</dbReference>
<evidence type="ECO:0000313" key="11">
    <source>
        <dbReference type="Proteomes" id="UP000539146"/>
    </source>
</evidence>
<dbReference type="PANTHER" id="PTHR11902">
    <property type="entry name" value="ENOLASE"/>
    <property type="match status" value="1"/>
</dbReference>
<accession>A0A850DM84</accession>
<feature type="non-terminal residue" evidence="10">
    <location>
        <position position="136"/>
    </location>
</feature>
<dbReference type="SUPFAM" id="SSF51604">
    <property type="entry name" value="Enolase C-terminal domain-like"/>
    <property type="match status" value="1"/>
</dbReference>